<keyword evidence="1" id="KW-0472">Membrane</keyword>
<name>A0ABP9MII1_9GAMM</name>
<keyword evidence="1" id="KW-0812">Transmembrane</keyword>
<keyword evidence="4" id="KW-1185">Reference proteome</keyword>
<keyword evidence="1" id="KW-1133">Transmembrane helix</keyword>
<accession>A0ABP9MII1</accession>
<reference evidence="4" key="1">
    <citation type="journal article" date="2019" name="Int. J. Syst. Evol. Microbiol.">
        <title>The Global Catalogue of Microorganisms (GCM) 10K type strain sequencing project: providing services to taxonomists for standard genome sequencing and annotation.</title>
        <authorList>
            <consortium name="The Broad Institute Genomics Platform"/>
            <consortium name="The Broad Institute Genome Sequencing Center for Infectious Disease"/>
            <person name="Wu L."/>
            <person name="Ma J."/>
        </authorList>
    </citation>
    <scope>NUCLEOTIDE SEQUENCE [LARGE SCALE GENOMIC DNA]</scope>
    <source>
        <strain evidence="4">JCM 18424</strain>
    </source>
</reference>
<evidence type="ECO:0000313" key="3">
    <source>
        <dbReference type="EMBL" id="GAA5096945.1"/>
    </source>
</evidence>
<dbReference type="EMBL" id="BAABKE010000002">
    <property type="protein sequence ID" value="GAA5096945.1"/>
    <property type="molecule type" value="Genomic_DNA"/>
</dbReference>
<feature type="signal peptide" evidence="2">
    <location>
        <begin position="1"/>
        <end position="29"/>
    </location>
</feature>
<protein>
    <submittedName>
        <fullName evidence="3">Uncharacterized protein</fullName>
    </submittedName>
</protein>
<evidence type="ECO:0000256" key="2">
    <source>
        <dbReference type="SAM" id="SignalP"/>
    </source>
</evidence>
<evidence type="ECO:0000313" key="4">
    <source>
        <dbReference type="Proteomes" id="UP001500631"/>
    </source>
</evidence>
<dbReference type="Proteomes" id="UP001500631">
    <property type="component" value="Unassembled WGS sequence"/>
</dbReference>
<gene>
    <name evidence="3" type="ORF">GCM10023338_07930</name>
</gene>
<proteinExistence type="predicted"/>
<evidence type="ECO:0000256" key="1">
    <source>
        <dbReference type="SAM" id="Phobius"/>
    </source>
</evidence>
<feature type="transmembrane region" description="Helical" evidence="1">
    <location>
        <begin position="45"/>
        <end position="66"/>
    </location>
</feature>
<dbReference type="RefSeq" id="WP_077924899.1">
    <property type="nucleotide sequence ID" value="NZ_BAABKE010000002.1"/>
</dbReference>
<feature type="chain" id="PRO_5047163681" evidence="2">
    <location>
        <begin position="30"/>
        <end position="75"/>
    </location>
</feature>
<organism evidence="3 4">
    <name type="scientific">Wohlfahrtiimonas larvae</name>
    <dbReference type="NCBI Taxonomy" id="1157986"/>
    <lineage>
        <taxon>Bacteria</taxon>
        <taxon>Pseudomonadati</taxon>
        <taxon>Pseudomonadota</taxon>
        <taxon>Gammaproteobacteria</taxon>
        <taxon>Cardiobacteriales</taxon>
        <taxon>Ignatzschineriaceae</taxon>
        <taxon>Wohlfahrtiimonas</taxon>
    </lineage>
</organism>
<keyword evidence="2" id="KW-0732">Signal</keyword>
<comment type="caution">
    <text evidence="3">The sequence shown here is derived from an EMBL/GenBank/DDBJ whole genome shotgun (WGS) entry which is preliminary data.</text>
</comment>
<sequence>MRRLLKLKSKASAAVLTVVGVVSAPAAMAADAVSVEMPALDLDPVKVFVGGIVVVVLGIGAIMFGMRKGNRALGG</sequence>